<feature type="region of interest" description="Disordered" evidence="1">
    <location>
        <begin position="363"/>
        <end position="420"/>
    </location>
</feature>
<feature type="transmembrane region" description="Helical" evidence="2">
    <location>
        <begin position="140"/>
        <end position="158"/>
    </location>
</feature>
<feature type="transmembrane region" description="Helical" evidence="2">
    <location>
        <begin position="6"/>
        <end position="29"/>
    </location>
</feature>
<keyword evidence="2" id="KW-1133">Transmembrane helix</keyword>
<sequence length="530" mass="57546">MIAAGAPLGTLADVVVSLSVLAILSASVARRLWLEGSHLRGVAAGILRQCCPWVRRPQDPVSQRIAEKCLEWRLERARQLVMLVNCFLVALTALRLLRIALRRDVQQMSAVQTAADSVASAGFALLGLFPGVLTVRTIDAAHSCCMLAIVVFIFGMVPEDGSESVFIARINTAVMLVCILNINPWINSVWIALVAACLTFKAVMAGQYFSYVWVTAALQIMLVSWLDHVLTAAVRLRILGLDSGKELAAVKTLLGTICDVVVELDSRRRLMQHCPRLANILLHGTGRSLQGAGIEDFIPLAADREDFARHVGGSHEGSARADVFHARLRDSHGGAIAMELFSVAFAGPDARRRHLLGMREFTDIPPLQPLPELPPQPSPPRPERPEQTPSHGTVAPVDRTESLSSRSSASSNWNPEAGVPPMETEYAAKALTLSSTLMTWSLRPQEGDCCPLHALLANLRTVAAHMAAGPCRPAFRPADGAWQCRRCGIMDEEYRTQRKRQQCLLCTGIDLTPPPVAETPPSGGETLTTL</sequence>
<feature type="compositionally biased region" description="Low complexity" evidence="1">
    <location>
        <begin position="402"/>
        <end position="411"/>
    </location>
</feature>
<evidence type="ECO:0000256" key="2">
    <source>
        <dbReference type="SAM" id="Phobius"/>
    </source>
</evidence>
<dbReference type="EMBL" id="HBNR01077391">
    <property type="protein sequence ID" value="CAE4653864.1"/>
    <property type="molecule type" value="Transcribed_RNA"/>
</dbReference>
<proteinExistence type="predicted"/>
<organism evidence="3">
    <name type="scientific">Alexandrium monilatum</name>
    <dbReference type="NCBI Taxonomy" id="311494"/>
    <lineage>
        <taxon>Eukaryota</taxon>
        <taxon>Sar</taxon>
        <taxon>Alveolata</taxon>
        <taxon>Dinophyceae</taxon>
        <taxon>Gonyaulacales</taxon>
        <taxon>Pyrocystaceae</taxon>
        <taxon>Alexandrium</taxon>
    </lineage>
</organism>
<protein>
    <submittedName>
        <fullName evidence="3">Uncharacterized protein</fullName>
    </submittedName>
</protein>
<feature type="compositionally biased region" description="Pro residues" evidence="1">
    <location>
        <begin position="366"/>
        <end position="380"/>
    </location>
</feature>
<feature type="transmembrane region" description="Helical" evidence="2">
    <location>
        <begin position="216"/>
        <end position="236"/>
    </location>
</feature>
<evidence type="ECO:0000256" key="1">
    <source>
        <dbReference type="SAM" id="MobiDB-lite"/>
    </source>
</evidence>
<reference evidence="3" key="1">
    <citation type="submission" date="2021-01" db="EMBL/GenBank/DDBJ databases">
        <authorList>
            <person name="Corre E."/>
            <person name="Pelletier E."/>
            <person name="Niang G."/>
            <person name="Scheremetjew M."/>
            <person name="Finn R."/>
            <person name="Kale V."/>
            <person name="Holt S."/>
            <person name="Cochrane G."/>
            <person name="Meng A."/>
            <person name="Brown T."/>
            <person name="Cohen L."/>
        </authorList>
    </citation>
    <scope>NUCLEOTIDE SEQUENCE</scope>
    <source>
        <strain evidence="3">CCMP3105</strain>
    </source>
</reference>
<evidence type="ECO:0000313" key="3">
    <source>
        <dbReference type="EMBL" id="CAE4653864.1"/>
    </source>
</evidence>
<feature type="transmembrane region" description="Helical" evidence="2">
    <location>
        <begin position="80"/>
        <end position="101"/>
    </location>
</feature>
<dbReference type="AlphaFoldDB" id="A0A7S4VW35"/>
<name>A0A7S4VW35_9DINO</name>
<accession>A0A7S4VW35</accession>
<keyword evidence="2" id="KW-0812">Transmembrane</keyword>
<keyword evidence="2" id="KW-0472">Membrane</keyword>
<gene>
    <name evidence="3" type="ORF">AMON00008_LOCUS55073</name>
</gene>
<feature type="transmembrane region" description="Helical" evidence="2">
    <location>
        <begin position="113"/>
        <end position="133"/>
    </location>
</feature>